<dbReference type="PANTHER" id="PTHR22960">
    <property type="entry name" value="MOLYBDOPTERIN COFACTOR SYNTHESIS PROTEIN A"/>
    <property type="match status" value="1"/>
</dbReference>
<dbReference type="GO" id="GO:0061799">
    <property type="term" value="F:cyclic pyranopterin monophosphate synthase activity"/>
    <property type="evidence" value="ECO:0007669"/>
    <property type="project" value="UniProtKB-EC"/>
</dbReference>
<comment type="function">
    <text evidence="6">Catalyzes the conversion of (8S)-3',8-cyclo-7,8-dihydroguanosine 5'-triphosphate to cyclic pyranopterin monophosphate (cPMP).</text>
</comment>
<dbReference type="AlphaFoldDB" id="A0A2N3HVU5"/>
<evidence type="ECO:0000313" key="9">
    <source>
        <dbReference type="Proteomes" id="UP000233618"/>
    </source>
</evidence>
<dbReference type="NCBIfam" id="TIGR00581">
    <property type="entry name" value="moaC"/>
    <property type="match status" value="1"/>
</dbReference>
<keyword evidence="9" id="KW-1185">Reference proteome</keyword>
<dbReference type="Proteomes" id="UP000233618">
    <property type="component" value="Unassembled WGS sequence"/>
</dbReference>
<dbReference type="CDD" id="cd01420">
    <property type="entry name" value="MoaC_PE"/>
    <property type="match status" value="1"/>
</dbReference>
<keyword evidence="4" id="KW-0501">Molybdenum cofactor biosynthesis</keyword>
<comment type="caution">
    <text evidence="8">The sequence shown here is derived from an EMBL/GenBank/DDBJ whole genome shotgun (WGS) entry which is preliminary data.</text>
</comment>
<comment type="catalytic activity">
    <reaction evidence="1">
        <text>(8S)-3',8-cyclo-7,8-dihydroguanosine 5'-triphosphate = cyclic pyranopterin phosphate + diphosphate</text>
        <dbReference type="Rhea" id="RHEA:49580"/>
        <dbReference type="ChEBI" id="CHEBI:33019"/>
        <dbReference type="ChEBI" id="CHEBI:59648"/>
        <dbReference type="ChEBI" id="CHEBI:131766"/>
        <dbReference type="EC" id="4.6.1.17"/>
    </reaction>
</comment>
<evidence type="ECO:0000256" key="1">
    <source>
        <dbReference type="ARBA" id="ARBA00001637"/>
    </source>
</evidence>
<dbReference type="InterPro" id="IPR002820">
    <property type="entry name" value="Mopterin_CF_biosynth-C_dom"/>
</dbReference>
<dbReference type="Pfam" id="PF01967">
    <property type="entry name" value="MoaC"/>
    <property type="match status" value="1"/>
</dbReference>
<keyword evidence="5" id="KW-0456">Lyase</keyword>
<protein>
    <recommendedName>
        <fullName evidence="3">cyclic pyranopterin monophosphate synthase</fullName>
        <ecNumber evidence="3">4.6.1.17</ecNumber>
    </recommendedName>
</protein>
<evidence type="ECO:0000259" key="7">
    <source>
        <dbReference type="Pfam" id="PF01967"/>
    </source>
</evidence>
<gene>
    <name evidence="8" type="ORF">BZG01_17860</name>
</gene>
<accession>A0A2N3HVU5</accession>
<dbReference type="InterPro" id="IPR036522">
    <property type="entry name" value="MoaC_sf"/>
</dbReference>
<dbReference type="GO" id="GO:0006777">
    <property type="term" value="P:Mo-molybdopterin cofactor biosynthetic process"/>
    <property type="evidence" value="ECO:0007669"/>
    <property type="project" value="UniProtKB-KW"/>
</dbReference>
<evidence type="ECO:0000256" key="6">
    <source>
        <dbReference type="ARBA" id="ARBA00055087"/>
    </source>
</evidence>
<dbReference type="EMBL" id="MVDE01000037">
    <property type="protein sequence ID" value="PKQ62184.1"/>
    <property type="molecule type" value="Genomic_DNA"/>
</dbReference>
<proteinExistence type="predicted"/>
<dbReference type="InterPro" id="IPR023045">
    <property type="entry name" value="MoaC"/>
</dbReference>
<comment type="pathway">
    <text evidence="2">Cofactor biosynthesis; molybdopterin biosynthesis.</text>
</comment>
<dbReference type="Gene3D" id="3.30.70.640">
    <property type="entry name" value="Molybdopterin cofactor biosynthesis C (MoaC) domain"/>
    <property type="match status" value="1"/>
</dbReference>
<dbReference type="SUPFAM" id="SSF55040">
    <property type="entry name" value="Molybdenum cofactor biosynthesis protein C, MoaC"/>
    <property type="match status" value="1"/>
</dbReference>
<dbReference type="NCBIfam" id="NF006870">
    <property type="entry name" value="PRK09364.1"/>
    <property type="match status" value="1"/>
</dbReference>
<evidence type="ECO:0000256" key="2">
    <source>
        <dbReference type="ARBA" id="ARBA00005046"/>
    </source>
</evidence>
<dbReference type="InterPro" id="IPR047594">
    <property type="entry name" value="MoaC_bact/euk"/>
</dbReference>
<sequence length="152" mass="16462">MGDFSHIDKNGKANMVDVGHKAPQIREAKAAGIIHLEARTIELIKENALKKGDVLTIAEIAGIQAAKRTSDLIPLCHTLQITKAEVKCSIIEKGVQVITRVKCIGQTGVEMEALTAASIALLTIYDMCKAVDKSMVLGEIELIEKTKTNLKQ</sequence>
<organism evidence="8 9">
    <name type="scientific">Labilibaculum manganireducens</name>
    <dbReference type="NCBI Taxonomy" id="1940525"/>
    <lineage>
        <taxon>Bacteria</taxon>
        <taxon>Pseudomonadati</taxon>
        <taxon>Bacteroidota</taxon>
        <taxon>Bacteroidia</taxon>
        <taxon>Marinilabiliales</taxon>
        <taxon>Marinifilaceae</taxon>
        <taxon>Labilibaculum</taxon>
    </lineage>
</organism>
<dbReference type="UniPathway" id="UPA00344"/>
<dbReference type="RefSeq" id="WP_101311216.1">
    <property type="nucleotide sequence ID" value="NZ_CAXXEE010000003.1"/>
</dbReference>
<dbReference type="EC" id="4.6.1.17" evidence="3"/>
<dbReference type="InterPro" id="IPR050105">
    <property type="entry name" value="MoCo_biosynth_MoaA/MoaC"/>
</dbReference>
<feature type="domain" description="Molybdopterin cofactor biosynthesis C (MoaC)" evidence="7">
    <location>
        <begin position="15"/>
        <end position="147"/>
    </location>
</feature>
<name>A0A2N3HVU5_9BACT</name>
<evidence type="ECO:0000256" key="5">
    <source>
        <dbReference type="ARBA" id="ARBA00023239"/>
    </source>
</evidence>
<evidence type="ECO:0000256" key="3">
    <source>
        <dbReference type="ARBA" id="ARBA00012575"/>
    </source>
</evidence>
<evidence type="ECO:0000256" key="4">
    <source>
        <dbReference type="ARBA" id="ARBA00023150"/>
    </source>
</evidence>
<evidence type="ECO:0000313" key="8">
    <source>
        <dbReference type="EMBL" id="PKQ62184.1"/>
    </source>
</evidence>
<reference evidence="8 9" key="1">
    <citation type="journal article" date="2017" name="Front. Microbiol.">
        <title>Labilibaculum manganireducens gen. nov., sp. nov. and Labilibaculum filiforme sp. nov., Novel Bacteroidetes Isolated from Subsurface Sediments of the Baltic Sea.</title>
        <authorList>
            <person name="Vandieken V."/>
            <person name="Marshall I.P."/>
            <person name="Niemann H."/>
            <person name="Engelen B."/>
            <person name="Cypionka H."/>
        </authorList>
    </citation>
    <scope>NUCLEOTIDE SEQUENCE [LARGE SCALE GENOMIC DNA]</scope>
    <source>
        <strain evidence="8 9">59.10-2M</strain>
    </source>
</reference>